<dbReference type="KEGG" id="cmos:111447239"/>
<evidence type="ECO:0000313" key="1">
    <source>
        <dbReference type="Proteomes" id="UP000504609"/>
    </source>
</evidence>
<dbReference type="Gene3D" id="3.40.50.150">
    <property type="entry name" value="Vaccinia Virus protein VP39"/>
    <property type="match status" value="1"/>
</dbReference>
<sequence>MSGFEVSMPMTMMLMRQNRVNRYAARGANQYINSLLSILSFLCLLTMAIVFIGYLHHASGGQGSITDVENDVEGDTFCTSEVQTTITLLKEVYDYNMNKVLYVGPDTGSVMPELLEDKDDYVDWGMDPYDTEGADSCCWDLIEREIVHVSDMKFPLPYREKSFSHVIVSDTLEYMSSRYLNETIPEFMRVSRDGIVIFAGHPDFPISKFNRSRYNRQAKLRSPSWWKMYLAQRKFEEDAAAKERLNNMLKDISFEPVCQIFLLKSEPFH</sequence>
<dbReference type="GO" id="GO:0045488">
    <property type="term" value="P:pectin metabolic process"/>
    <property type="evidence" value="ECO:0007669"/>
    <property type="project" value="InterPro"/>
</dbReference>
<accession>A0A6J1FVH2</accession>
<gene>
    <name evidence="2 3" type="primary">LOC111447239</name>
</gene>
<organism evidence="1 3">
    <name type="scientific">Cucurbita moschata</name>
    <name type="common">Winter crookneck squash</name>
    <name type="synonym">Cucurbita pepo var. moschata</name>
    <dbReference type="NCBI Taxonomy" id="3662"/>
    <lineage>
        <taxon>Eukaryota</taxon>
        <taxon>Viridiplantae</taxon>
        <taxon>Streptophyta</taxon>
        <taxon>Embryophyta</taxon>
        <taxon>Tracheophyta</taxon>
        <taxon>Spermatophyta</taxon>
        <taxon>Magnoliopsida</taxon>
        <taxon>eudicotyledons</taxon>
        <taxon>Gunneridae</taxon>
        <taxon>Pentapetalae</taxon>
        <taxon>rosids</taxon>
        <taxon>fabids</taxon>
        <taxon>Cucurbitales</taxon>
        <taxon>Cucurbitaceae</taxon>
        <taxon>Cucurbiteae</taxon>
        <taxon>Cucurbita</taxon>
    </lineage>
</organism>
<dbReference type="GeneID" id="111447239"/>
<name>A0A6J1FVH2_CUCMO</name>
<dbReference type="Proteomes" id="UP000504609">
    <property type="component" value="Unplaced"/>
</dbReference>
<evidence type="ECO:0000313" key="2">
    <source>
        <dbReference type="RefSeq" id="XP_022942049.1"/>
    </source>
</evidence>
<dbReference type="RefSeq" id="XP_022942049.1">
    <property type="nucleotide sequence ID" value="XM_023086281.1"/>
</dbReference>
<evidence type="ECO:0000313" key="3">
    <source>
        <dbReference type="RefSeq" id="XP_022942050.1"/>
    </source>
</evidence>
<reference evidence="2 3" key="1">
    <citation type="submission" date="2025-04" db="UniProtKB">
        <authorList>
            <consortium name="RefSeq"/>
        </authorList>
    </citation>
    <scope>IDENTIFICATION</scope>
    <source>
        <tissue evidence="2 3">Young leaves</tissue>
    </source>
</reference>
<dbReference type="RefSeq" id="XP_022942050.1">
    <property type="nucleotide sequence ID" value="XM_023086282.1"/>
</dbReference>
<protein>
    <submittedName>
        <fullName evidence="2 3">Uncharacterized protein At3g49720-like</fullName>
    </submittedName>
</protein>
<dbReference type="InterPro" id="IPR029063">
    <property type="entry name" value="SAM-dependent_MTases_sf"/>
</dbReference>
<keyword evidence="1" id="KW-1185">Reference proteome</keyword>
<dbReference type="GO" id="GO:0008168">
    <property type="term" value="F:methyltransferase activity"/>
    <property type="evidence" value="ECO:0007669"/>
    <property type="project" value="InterPro"/>
</dbReference>
<dbReference type="AlphaFoldDB" id="A0A6J1FVH2"/>
<proteinExistence type="predicted"/>
<dbReference type="InterPro" id="IPR044689">
    <property type="entry name" value="CGR2/3"/>
</dbReference>
<dbReference type="PANTHER" id="PTHR34208">
    <property type="entry name" value="S-ADENOSYL-L-METHIONINE-DEPENDENT METHYLTRANSFERASE-RELATED"/>
    <property type="match status" value="1"/>
</dbReference>
<dbReference type="PANTHER" id="PTHR34208:SF18">
    <property type="entry name" value="PECTIN METHYLESTERASE CGR3-RELATED"/>
    <property type="match status" value="1"/>
</dbReference>